<evidence type="ECO:0000313" key="12">
    <source>
        <dbReference type="EMBL" id="GAK35156.1"/>
    </source>
</evidence>
<feature type="binding site" evidence="10">
    <location>
        <position position="514"/>
    </location>
    <ligand>
        <name>Mg(2+)</name>
        <dbReference type="ChEBI" id="CHEBI:18420"/>
        <label>2</label>
    </ligand>
</feature>
<dbReference type="FunFam" id="3.40.50.670:FF:000002">
    <property type="entry name" value="DNA gyrase subunit B"/>
    <property type="match status" value="1"/>
</dbReference>
<dbReference type="AlphaFoldDB" id="A0A069CYP9"/>
<sequence>MTEEQIATNNGAYSADSIQVLEGLEAVRKRPAMYIGDTGLKGLHHLVYEVVDNSIDEALAGYCDRIDVTINEDNSITVQDNGRGIPVDYHKKEQKSALEVAMTILHAGGKFNKGSYKVSGGLHGVGVSCVNALSTHMTTQVERDGILYQQEYECGKPLYSVKEVGPATGNGTRQTFLPDASIFTETVYKYEILATRMRELAYLNAGITIVLTDRRVVNEEGKVKSEKFFSENGLKEFVRFIDSSREHLINDVIYLNTEKQGIPIEVAIMYNTSFSENIHSYVNNINTIEGGTHLAGFRRALTRTLKKYAEDSKMLEKVKIEIAGDDFREGLTAVISIKVAEPQFEGQTKTKLGNNEVMGAVDQAVGEALTYYLEEHPKEAKMIVDKVILAATARHAARKAREMVQRKSPMSGGGLPGKLADCSDRDADRCELFLVEGDSAGGTAKQGRNRMFQAILPLRGKILNVEKAMYHKALESEEIRNIYTALGVTIGTEEDSKAANIEKLRYKKIIIMTDADVDGSHIDTLIMTFFFRYMPEIIQNGYLYIATPPLYLCKKGKTEEYCWTDAQRQKFIELYGAGEEKAVHTQRYKGLGEMNAQQLWETTMDPENRMLKQVNIENAAEADYIFSMLMGEDVGPRREFIEENATYANIDA</sequence>
<comment type="subcellular location">
    <subcellularLocation>
        <location evidence="10">Cytoplasm</location>
    </subcellularLocation>
</comment>
<dbReference type="InterPro" id="IPR002288">
    <property type="entry name" value="DNA_gyrase_B_C"/>
</dbReference>
<dbReference type="GO" id="GO:0034335">
    <property type="term" value="F:DNA negative supercoiling activity"/>
    <property type="evidence" value="ECO:0007669"/>
    <property type="project" value="UniProtKB-ARBA"/>
</dbReference>
<dbReference type="InterPro" id="IPR011557">
    <property type="entry name" value="GyrB"/>
</dbReference>
<dbReference type="EMBL" id="BAJS01000001">
    <property type="protein sequence ID" value="GAK35156.1"/>
    <property type="molecule type" value="Genomic_DNA"/>
</dbReference>
<feature type="binding site" evidence="10">
    <location>
        <position position="516"/>
    </location>
    <ligand>
        <name>Mg(2+)</name>
        <dbReference type="ChEBI" id="CHEBI:18420"/>
        <label>2</label>
    </ligand>
</feature>
<gene>
    <name evidence="10" type="primary">gyrB</name>
    <name evidence="12" type="ORF">JCM15093_234</name>
</gene>
<dbReference type="PANTHER" id="PTHR45866">
    <property type="entry name" value="DNA GYRASE/TOPOISOMERASE SUBUNIT B"/>
    <property type="match status" value="1"/>
</dbReference>
<dbReference type="InterPro" id="IPR013506">
    <property type="entry name" value="Topo_IIA_bsu_dom2"/>
</dbReference>
<dbReference type="PRINTS" id="PR01159">
    <property type="entry name" value="DNAGYRASEB"/>
</dbReference>
<feature type="binding site" evidence="10">
    <location>
        <position position="514"/>
    </location>
    <ligand>
        <name>Mg(2+)</name>
        <dbReference type="ChEBI" id="CHEBI:18420"/>
        <label>1</label>
        <note>catalytic</note>
    </ligand>
</feature>
<evidence type="ECO:0000256" key="8">
    <source>
        <dbReference type="ARBA" id="ARBA00023125"/>
    </source>
</evidence>
<name>A0A069CYP9_9BACE</name>
<dbReference type="SUPFAM" id="SSF56719">
    <property type="entry name" value="Type II DNA topoisomerase"/>
    <property type="match status" value="1"/>
</dbReference>
<protein>
    <recommendedName>
        <fullName evidence="10">DNA gyrase subunit B</fullName>
        <ecNumber evidence="10">5.6.2.2</ecNumber>
    </recommendedName>
</protein>
<dbReference type="SUPFAM" id="SSF55874">
    <property type="entry name" value="ATPase domain of HSP90 chaperone/DNA topoisomerase II/histidine kinase"/>
    <property type="match status" value="1"/>
</dbReference>
<dbReference type="SUPFAM" id="SSF54211">
    <property type="entry name" value="Ribosomal protein S5 domain 2-like"/>
    <property type="match status" value="1"/>
</dbReference>
<dbReference type="InterPro" id="IPR001241">
    <property type="entry name" value="Topo_IIA"/>
</dbReference>
<dbReference type="Pfam" id="PF01751">
    <property type="entry name" value="Toprim"/>
    <property type="match status" value="1"/>
</dbReference>
<comment type="miscellaneous">
    <text evidence="10">Few gyrases are as efficient as E.coli at forming negative supercoils. Not all organisms have 2 type II topoisomerases; in organisms with a single type II topoisomerase this enzyme also has to decatenate newly replicated chromosomes.</text>
</comment>
<dbReference type="Gene3D" id="3.30.565.10">
    <property type="entry name" value="Histidine kinase-like ATPase, C-terminal domain"/>
    <property type="match status" value="1"/>
</dbReference>
<keyword evidence="4 10" id="KW-0547">Nucleotide-binding</keyword>
<feature type="site" description="Interaction with DNA" evidence="10">
    <location>
        <position position="464"/>
    </location>
</feature>
<keyword evidence="5 10" id="KW-0067">ATP-binding</keyword>
<dbReference type="NCBIfam" id="NF004189">
    <property type="entry name" value="PRK05644.1"/>
    <property type="match status" value="1"/>
</dbReference>
<evidence type="ECO:0000256" key="4">
    <source>
        <dbReference type="ARBA" id="ARBA00022741"/>
    </source>
</evidence>
<evidence type="ECO:0000256" key="1">
    <source>
        <dbReference type="ARBA" id="ARBA00000185"/>
    </source>
</evidence>
<evidence type="ECO:0000256" key="9">
    <source>
        <dbReference type="ARBA" id="ARBA00023235"/>
    </source>
</evidence>
<dbReference type="EC" id="5.6.2.2" evidence="10"/>
<dbReference type="FunFam" id="3.30.230.10:FF:000005">
    <property type="entry name" value="DNA gyrase subunit B"/>
    <property type="match status" value="1"/>
</dbReference>
<dbReference type="InterPro" id="IPR014721">
    <property type="entry name" value="Ribsml_uS5_D2-typ_fold_subgr"/>
</dbReference>
<keyword evidence="3 10" id="KW-0479">Metal-binding</keyword>
<evidence type="ECO:0000256" key="2">
    <source>
        <dbReference type="ARBA" id="ARBA00010708"/>
    </source>
</evidence>
<dbReference type="PANTHER" id="PTHR45866:SF1">
    <property type="entry name" value="DNA GYRASE SUBUNIT B, MITOCHONDRIAL"/>
    <property type="match status" value="1"/>
</dbReference>
<dbReference type="RefSeq" id="WP_024995393.1">
    <property type="nucleotide sequence ID" value="NZ_ATZI01000001.1"/>
</dbReference>
<dbReference type="NCBIfam" id="NF011501">
    <property type="entry name" value="PRK14939.1"/>
    <property type="match status" value="1"/>
</dbReference>
<keyword evidence="7 10" id="KW-0799">Topoisomerase</keyword>
<dbReference type="InterPro" id="IPR018522">
    <property type="entry name" value="TopoIIA_CS"/>
</dbReference>
<dbReference type="GO" id="GO:0006261">
    <property type="term" value="P:DNA-templated DNA replication"/>
    <property type="evidence" value="ECO:0007669"/>
    <property type="project" value="UniProtKB-UniRule"/>
</dbReference>
<comment type="caution">
    <text evidence="12">The sequence shown here is derived from an EMBL/GenBank/DDBJ whole genome shotgun (WGS) entry which is preliminary data.</text>
</comment>
<keyword evidence="8" id="KW-0238">DNA-binding</keyword>
<proteinExistence type="inferred from homology"/>
<dbReference type="Proteomes" id="UP000027601">
    <property type="component" value="Unassembled WGS sequence"/>
</dbReference>
<dbReference type="InterPro" id="IPR013760">
    <property type="entry name" value="Topo_IIA-like_dom_sf"/>
</dbReference>
<keyword evidence="9 10" id="KW-0413">Isomerase</keyword>
<organism evidence="12 13">
    <name type="scientific">Bacteroides graminisolvens DSM 19988 = JCM 15093</name>
    <dbReference type="NCBI Taxonomy" id="1121097"/>
    <lineage>
        <taxon>Bacteria</taxon>
        <taxon>Pseudomonadati</taxon>
        <taxon>Bacteroidota</taxon>
        <taxon>Bacteroidia</taxon>
        <taxon>Bacteroidales</taxon>
        <taxon>Bacteroidaceae</taxon>
        <taxon>Bacteroides</taxon>
    </lineage>
</organism>
<dbReference type="InterPro" id="IPR013759">
    <property type="entry name" value="Topo_IIA_B_C"/>
</dbReference>
<keyword evidence="13" id="KW-1185">Reference proteome</keyword>
<comment type="function">
    <text evidence="10">A type II topoisomerase that negatively supercoils closed circular double-stranded (ds) DNA in an ATP-dependent manner to modulate DNA topology and maintain chromosomes in an underwound state. Negative supercoiling favors strand separation, and DNA replication, transcription, recombination and repair, all of which involve strand separation. Also able to catalyze the interconversion of other topological isomers of dsDNA rings, including catenanes and knotted rings. Type II topoisomerases break and join 2 DNA strands simultaneously in an ATP-dependent manner.</text>
</comment>
<evidence type="ECO:0000313" key="13">
    <source>
        <dbReference type="Proteomes" id="UP000027601"/>
    </source>
</evidence>
<dbReference type="OrthoDB" id="9802808at2"/>
<dbReference type="HAMAP" id="MF_01898">
    <property type="entry name" value="GyrB"/>
    <property type="match status" value="1"/>
</dbReference>
<comment type="cofactor">
    <cofactor evidence="10">
        <name>Mg(2+)</name>
        <dbReference type="ChEBI" id="CHEBI:18420"/>
    </cofactor>
    <cofactor evidence="10">
        <name>Mn(2+)</name>
        <dbReference type="ChEBI" id="CHEBI:29035"/>
    </cofactor>
    <cofactor evidence="10">
        <name>Ca(2+)</name>
        <dbReference type="ChEBI" id="CHEBI:29108"/>
    </cofactor>
    <text evidence="10">Binds two Mg(2+) per subunit. The magnesium ions form salt bridges with both the protein and the DNA. Can also accept other divalent metal cations, such as Mn(2+) or Ca(2+).</text>
</comment>
<dbReference type="InterPro" id="IPR036890">
    <property type="entry name" value="HATPase_C_sf"/>
</dbReference>
<dbReference type="GO" id="GO:0005737">
    <property type="term" value="C:cytoplasm"/>
    <property type="evidence" value="ECO:0007669"/>
    <property type="project" value="UniProtKB-SubCell"/>
</dbReference>
<dbReference type="CDD" id="cd16928">
    <property type="entry name" value="HATPase_GyrB-like"/>
    <property type="match status" value="1"/>
</dbReference>
<dbReference type="eggNOG" id="COG0187">
    <property type="taxonomic scope" value="Bacteria"/>
</dbReference>
<comment type="similarity">
    <text evidence="2 10">Belongs to the type II topoisomerase GyrB family.</text>
</comment>
<feature type="site" description="Interaction with DNA" evidence="10">
    <location>
        <position position="461"/>
    </location>
</feature>
<dbReference type="Pfam" id="PF02518">
    <property type="entry name" value="HATPase_c"/>
    <property type="match status" value="1"/>
</dbReference>
<dbReference type="NCBIfam" id="TIGR01059">
    <property type="entry name" value="gyrB"/>
    <property type="match status" value="1"/>
</dbReference>
<feature type="domain" description="Toprim" evidence="11">
    <location>
        <begin position="430"/>
        <end position="549"/>
    </location>
</feature>
<dbReference type="Gene3D" id="3.40.50.670">
    <property type="match status" value="1"/>
</dbReference>
<evidence type="ECO:0000256" key="6">
    <source>
        <dbReference type="ARBA" id="ARBA00022842"/>
    </source>
</evidence>
<accession>A0A069CYP9</accession>
<dbReference type="FunFam" id="3.30.565.10:FF:000002">
    <property type="entry name" value="DNA gyrase subunit B"/>
    <property type="match status" value="1"/>
</dbReference>
<evidence type="ECO:0000256" key="7">
    <source>
        <dbReference type="ARBA" id="ARBA00023029"/>
    </source>
</evidence>
<dbReference type="SMART" id="SM00433">
    <property type="entry name" value="TOP2c"/>
    <property type="match status" value="1"/>
</dbReference>
<dbReference type="Gene3D" id="3.30.230.10">
    <property type="match status" value="1"/>
</dbReference>
<dbReference type="PROSITE" id="PS00177">
    <property type="entry name" value="TOPOISOMERASE_II"/>
    <property type="match status" value="1"/>
</dbReference>
<comment type="subunit">
    <text evidence="10">Heterotetramer, composed of two GyrA and two GyrB chains. In the heterotetramer, GyrA contains the active site tyrosine that forms a transient covalent intermediate with DNA, while GyrB binds cofactors and catalyzes ATP hydrolysis.</text>
</comment>
<dbReference type="InterPro" id="IPR003594">
    <property type="entry name" value="HATPase_dom"/>
</dbReference>
<evidence type="ECO:0000256" key="3">
    <source>
        <dbReference type="ARBA" id="ARBA00022723"/>
    </source>
</evidence>
<dbReference type="Pfam" id="PF00986">
    <property type="entry name" value="DNA_gyraseB_C"/>
    <property type="match status" value="1"/>
</dbReference>
<dbReference type="CDD" id="cd00822">
    <property type="entry name" value="TopoII_Trans_DNA_gyrase"/>
    <property type="match status" value="1"/>
</dbReference>
<dbReference type="InterPro" id="IPR000565">
    <property type="entry name" value="Topo_IIA_B"/>
</dbReference>
<dbReference type="STRING" id="1121097.GCA_000428125_00318"/>
<keyword evidence="6 10" id="KW-0460">Magnesium</keyword>
<dbReference type="PROSITE" id="PS50880">
    <property type="entry name" value="TOPRIM"/>
    <property type="match status" value="1"/>
</dbReference>
<dbReference type="InterPro" id="IPR020568">
    <property type="entry name" value="Ribosomal_Su5_D2-typ_SF"/>
</dbReference>
<evidence type="ECO:0000256" key="5">
    <source>
        <dbReference type="ARBA" id="ARBA00022840"/>
    </source>
</evidence>
<evidence type="ECO:0000256" key="10">
    <source>
        <dbReference type="HAMAP-Rule" id="MF_01898"/>
    </source>
</evidence>
<dbReference type="SMART" id="SM00387">
    <property type="entry name" value="HATPase_c"/>
    <property type="match status" value="1"/>
</dbReference>
<dbReference type="GO" id="GO:0046872">
    <property type="term" value="F:metal ion binding"/>
    <property type="evidence" value="ECO:0007669"/>
    <property type="project" value="UniProtKB-KW"/>
</dbReference>
<dbReference type="GO" id="GO:0006265">
    <property type="term" value="P:DNA topological change"/>
    <property type="evidence" value="ECO:0007669"/>
    <property type="project" value="UniProtKB-UniRule"/>
</dbReference>
<dbReference type="PRINTS" id="PR00418">
    <property type="entry name" value="TPI2FAMILY"/>
</dbReference>
<dbReference type="InterPro" id="IPR006171">
    <property type="entry name" value="TOPRIM_dom"/>
</dbReference>
<reference evidence="12 13" key="1">
    <citation type="journal article" date="2015" name="Microbes Environ.">
        <title>Distribution and evolution of nitrogen fixation genes in the phylum bacteroidetes.</title>
        <authorList>
            <person name="Inoue J."/>
            <person name="Oshima K."/>
            <person name="Suda W."/>
            <person name="Sakamoto M."/>
            <person name="Iino T."/>
            <person name="Noda S."/>
            <person name="Hongoh Y."/>
            <person name="Hattori M."/>
            <person name="Ohkuma M."/>
        </authorList>
    </citation>
    <scope>NUCLEOTIDE SEQUENCE [LARGE SCALE GENOMIC DNA]</scope>
    <source>
        <strain evidence="12 13">JCM 15093</strain>
    </source>
</reference>
<dbReference type="GO" id="GO:0003677">
    <property type="term" value="F:DNA binding"/>
    <property type="evidence" value="ECO:0007669"/>
    <property type="project" value="UniProtKB-KW"/>
</dbReference>
<dbReference type="GO" id="GO:0005694">
    <property type="term" value="C:chromosome"/>
    <property type="evidence" value="ECO:0007669"/>
    <property type="project" value="InterPro"/>
</dbReference>
<feature type="binding site" evidence="10">
    <location>
        <position position="436"/>
    </location>
    <ligand>
        <name>Mg(2+)</name>
        <dbReference type="ChEBI" id="CHEBI:18420"/>
        <label>1</label>
        <note>catalytic</note>
    </ligand>
</feature>
<dbReference type="Pfam" id="PF00204">
    <property type="entry name" value="DNA_gyraseB"/>
    <property type="match status" value="1"/>
</dbReference>
<dbReference type="GO" id="GO:0005524">
    <property type="term" value="F:ATP binding"/>
    <property type="evidence" value="ECO:0007669"/>
    <property type="project" value="UniProtKB-UniRule"/>
</dbReference>
<comment type="catalytic activity">
    <reaction evidence="1 10">
        <text>ATP-dependent breakage, passage and rejoining of double-stranded DNA.</text>
        <dbReference type="EC" id="5.6.2.2"/>
    </reaction>
</comment>
<evidence type="ECO:0000259" key="11">
    <source>
        <dbReference type="PROSITE" id="PS50880"/>
    </source>
</evidence>
<keyword evidence="10" id="KW-0963">Cytoplasm</keyword>